<proteinExistence type="predicted"/>
<feature type="transmembrane region" description="Helical" evidence="5">
    <location>
        <begin position="43"/>
        <end position="64"/>
    </location>
</feature>
<keyword evidence="6" id="KW-0489">Methyltransferase</keyword>
<dbReference type="EMBL" id="JACGXN010000008">
    <property type="protein sequence ID" value="MBA8880611.1"/>
    <property type="molecule type" value="Genomic_DNA"/>
</dbReference>
<dbReference type="RefSeq" id="WP_182551242.1">
    <property type="nucleotide sequence ID" value="NZ_JACGXN010000008.1"/>
</dbReference>
<dbReference type="PANTHER" id="PTHR43847">
    <property type="entry name" value="BLL3993 PROTEIN"/>
    <property type="match status" value="1"/>
</dbReference>
<keyword evidence="4 5" id="KW-0472">Membrane</keyword>
<dbReference type="InterPro" id="IPR054851">
    <property type="entry name" value="Isoprenylcys_mtase"/>
</dbReference>
<name>A0A839EKP3_9HYPH</name>
<evidence type="ECO:0000256" key="3">
    <source>
        <dbReference type="ARBA" id="ARBA00022989"/>
    </source>
</evidence>
<dbReference type="GO" id="GO:0016020">
    <property type="term" value="C:membrane"/>
    <property type="evidence" value="ECO:0007669"/>
    <property type="project" value="UniProtKB-SubCell"/>
</dbReference>
<feature type="transmembrane region" description="Helical" evidence="5">
    <location>
        <begin position="134"/>
        <end position="164"/>
    </location>
</feature>
<evidence type="ECO:0000313" key="6">
    <source>
        <dbReference type="EMBL" id="MBA8880611.1"/>
    </source>
</evidence>
<dbReference type="Gene3D" id="1.20.120.1630">
    <property type="match status" value="1"/>
</dbReference>
<keyword evidence="7" id="KW-1185">Reference proteome</keyword>
<gene>
    <name evidence="6" type="ORF">FHW16_004334</name>
</gene>
<dbReference type="PANTHER" id="PTHR43847:SF1">
    <property type="entry name" value="BLL3993 PROTEIN"/>
    <property type="match status" value="1"/>
</dbReference>
<evidence type="ECO:0000313" key="7">
    <source>
        <dbReference type="Proteomes" id="UP000549052"/>
    </source>
</evidence>
<comment type="caution">
    <text evidence="6">The sequence shown here is derived from an EMBL/GenBank/DDBJ whole genome shotgun (WGS) entry which is preliminary data.</text>
</comment>
<dbReference type="Pfam" id="PF04140">
    <property type="entry name" value="ICMT"/>
    <property type="match status" value="1"/>
</dbReference>
<sequence>MISLVVAGKALWVLFIVAWYLLRRPFDRRARRAKLTVDRRKGADTIRLAISLIGLGVIPAVYVATGQLRIASYTPSPILLALGVLTGLVALALFRLTHKALGQMWSVSLQLKQDHKLITTGIYKRLRHPMYSAFWLMALTQALLLPNYIAGLSGLAGFGFLFFLRIGAEERMMEEAFGEDYRRYRASTWRVLPFVY</sequence>
<feature type="transmembrane region" description="Helical" evidence="5">
    <location>
        <begin position="76"/>
        <end position="94"/>
    </location>
</feature>
<dbReference type="Proteomes" id="UP000549052">
    <property type="component" value="Unassembled WGS sequence"/>
</dbReference>
<evidence type="ECO:0000256" key="2">
    <source>
        <dbReference type="ARBA" id="ARBA00022692"/>
    </source>
</evidence>
<evidence type="ECO:0000256" key="4">
    <source>
        <dbReference type="ARBA" id="ARBA00023136"/>
    </source>
</evidence>
<dbReference type="NCBIfam" id="NF040696">
    <property type="entry name" value="isopcys_mtase"/>
    <property type="match status" value="1"/>
</dbReference>
<organism evidence="6 7">
    <name type="scientific">Phyllobacterium myrsinacearum</name>
    <dbReference type="NCBI Taxonomy" id="28101"/>
    <lineage>
        <taxon>Bacteria</taxon>
        <taxon>Pseudomonadati</taxon>
        <taxon>Pseudomonadota</taxon>
        <taxon>Alphaproteobacteria</taxon>
        <taxon>Hyphomicrobiales</taxon>
        <taxon>Phyllobacteriaceae</taxon>
        <taxon>Phyllobacterium</taxon>
    </lineage>
</organism>
<dbReference type="AlphaFoldDB" id="A0A839EKP3"/>
<protein>
    <submittedName>
        <fullName evidence="6">Protein-S-isoprenylcysteine O-methyltransferase Ste14</fullName>
    </submittedName>
</protein>
<evidence type="ECO:0000256" key="5">
    <source>
        <dbReference type="SAM" id="Phobius"/>
    </source>
</evidence>
<dbReference type="GO" id="GO:0004671">
    <property type="term" value="F:protein C-terminal S-isoprenylcysteine carboxyl O-methyltransferase activity"/>
    <property type="evidence" value="ECO:0007669"/>
    <property type="project" value="InterPro"/>
</dbReference>
<reference evidence="6 7" key="1">
    <citation type="submission" date="2020-07" db="EMBL/GenBank/DDBJ databases">
        <title>Genomic Encyclopedia of Type Strains, Phase IV (KMG-V): Genome sequencing to study the core and pangenomes of soil and plant-associated prokaryotes.</title>
        <authorList>
            <person name="Whitman W."/>
        </authorList>
    </citation>
    <scope>NUCLEOTIDE SEQUENCE [LARGE SCALE GENOMIC DNA]</scope>
    <source>
        <strain evidence="6 7">AN3</strain>
    </source>
</reference>
<dbReference type="InterPro" id="IPR052527">
    <property type="entry name" value="Metal_cation-efflux_comp"/>
</dbReference>
<keyword evidence="3 5" id="KW-1133">Transmembrane helix</keyword>
<comment type="subcellular location">
    <subcellularLocation>
        <location evidence="1">Membrane</location>
        <topology evidence="1">Multi-pass membrane protein</topology>
    </subcellularLocation>
</comment>
<accession>A0A839EKP3</accession>
<feature type="transmembrane region" description="Helical" evidence="5">
    <location>
        <begin position="6"/>
        <end position="22"/>
    </location>
</feature>
<evidence type="ECO:0000256" key="1">
    <source>
        <dbReference type="ARBA" id="ARBA00004141"/>
    </source>
</evidence>
<dbReference type="InterPro" id="IPR007269">
    <property type="entry name" value="ICMT_MeTrfase"/>
</dbReference>
<dbReference type="GO" id="GO:0032259">
    <property type="term" value="P:methylation"/>
    <property type="evidence" value="ECO:0007669"/>
    <property type="project" value="UniProtKB-KW"/>
</dbReference>
<keyword evidence="6" id="KW-0808">Transferase</keyword>
<keyword evidence="2 5" id="KW-0812">Transmembrane</keyword>